<keyword evidence="2" id="KW-1185">Reference proteome</keyword>
<gene>
    <name evidence="1" type="ORF">CEXT_585141</name>
</gene>
<reference evidence="1 2" key="1">
    <citation type="submission" date="2021-06" db="EMBL/GenBank/DDBJ databases">
        <title>Caerostris extrusa draft genome.</title>
        <authorList>
            <person name="Kono N."/>
            <person name="Arakawa K."/>
        </authorList>
    </citation>
    <scope>NUCLEOTIDE SEQUENCE [LARGE SCALE GENOMIC DNA]</scope>
</reference>
<proteinExistence type="predicted"/>
<evidence type="ECO:0000313" key="2">
    <source>
        <dbReference type="Proteomes" id="UP001054945"/>
    </source>
</evidence>
<comment type="caution">
    <text evidence="1">The sequence shown here is derived from an EMBL/GenBank/DDBJ whole genome shotgun (WGS) entry which is preliminary data.</text>
</comment>
<accession>A0AAV4QFP2</accession>
<sequence length="82" mass="9129">MEGSEAEKEIKGSVLFRSKHLPNRTPLPHSLTMCCPIAQRNTGEMMLTKATSNSFYVRVGALDAIFLADGLPVLGRQFYRQT</sequence>
<dbReference type="EMBL" id="BPLR01006178">
    <property type="protein sequence ID" value="GIY07945.1"/>
    <property type="molecule type" value="Genomic_DNA"/>
</dbReference>
<name>A0AAV4QFP2_CAEEX</name>
<protein>
    <submittedName>
        <fullName evidence="1">Uncharacterized protein</fullName>
    </submittedName>
</protein>
<dbReference type="Proteomes" id="UP001054945">
    <property type="component" value="Unassembled WGS sequence"/>
</dbReference>
<evidence type="ECO:0000313" key="1">
    <source>
        <dbReference type="EMBL" id="GIY07945.1"/>
    </source>
</evidence>
<dbReference type="AlphaFoldDB" id="A0AAV4QFP2"/>
<organism evidence="1 2">
    <name type="scientific">Caerostris extrusa</name>
    <name type="common">Bark spider</name>
    <name type="synonym">Caerostris bankana</name>
    <dbReference type="NCBI Taxonomy" id="172846"/>
    <lineage>
        <taxon>Eukaryota</taxon>
        <taxon>Metazoa</taxon>
        <taxon>Ecdysozoa</taxon>
        <taxon>Arthropoda</taxon>
        <taxon>Chelicerata</taxon>
        <taxon>Arachnida</taxon>
        <taxon>Araneae</taxon>
        <taxon>Araneomorphae</taxon>
        <taxon>Entelegynae</taxon>
        <taxon>Araneoidea</taxon>
        <taxon>Araneidae</taxon>
        <taxon>Caerostris</taxon>
    </lineage>
</organism>